<evidence type="ECO:0000313" key="2">
    <source>
        <dbReference type="EMBL" id="KMU74445.1"/>
    </source>
</evidence>
<feature type="chain" id="PRO_5005307477" evidence="1">
    <location>
        <begin position="21"/>
        <end position="108"/>
    </location>
</feature>
<evidence type="ECO:0000256" key="1">
    <source>
        <dbReference type="SAM" id="SignalP"/>
    </source>
</evidence>
<dbReference type="AlphaFoldDB" id="A0A0J8QQJ9"/>
<name>A0A0J8QQJ9_COCIT</name>
<proteinExistence type="predicted"/>
<feature type="signal peptide" evidence="1">
    <location>
        <begin position="1"/>
        <end position="20"/>
    </location>
</feature>
<gene>
    <name evidence="2" type="ORF">CISG_04516</name>
</gene>
<reference evidence="3" key="1">
    <citation type="journal article" date="2010" name="Genome Res.">
        <title>Population genomic sequencing of Coccidioides fungi reveals recent hybridization and transposon control.</title>
        <authorList>
            <person name="Neafsey D.E."/>
            <person name="Barker B.M."/>
            <person name="Sharpton T.J."/>
            <person name="Stajich J.E."/>
            <person name="Park D.J."/>
            <person name="Whiston E."/>
            <person name="Hung C.-Y."/>
            <person name="McMahan C."/>
            <person name="White J."/>
            <person name="Sykes S."/>
            <person name="Heiman D."/>
            <person name="Young S."/>
            <person name="Zeng Q."/>
            <person name="Abouelleil A."/>
            <person name="Aftuck L."/>
            <person name="Bessette D."/>
            <person name="Brown A."/>
            <person name="FitzGerald M."/>
            <person name="Lui A."/>
            <person name="Macdonald J.P."/>
            <person name="Priest M."/>
            <person name="Orbach M.J."/>
            <person name="Galgiani J.N."/>
            <person name="Kirkland T.N."/>
            <person name="Cole G.T."/>
            <person name="Birren B.W."/>
            <person name="Henn M.R."/>
            <person name="Taylor J.W."/>
            <person name="Rounsley S.D."/>
        </authorList>
    </citation>
    <scope>NUCLEOTIDE SEQUENCE [LARGE SCALE GENOMIC DNA]</scope>
    <source>
        <strain evidence="3">RMSCC 3703</strain>
    </source>
</reference>
<protein>
    <submittedName>
        <fullName evidence="2">Uncharacterized protein</fullName>
    </submittedName>
</protein>
<accession>A0A0J8QQJ9</accession>
<evidence type="ECO:0000313" key="3">
    <source>
        <dbReference type="Proteomes" id="UP000054559"/>
    </source>
</evidence>
<keyword evidence="1" id="KW-0732">Signal</keyword>
<organism evidence="2 3">
    <name type="scientific">Coccidioides immitis RMSCC 3703</name>
    <dbReference type="NCBI Taxonomy" id="454286"/>
    <lineage>
        <taxon>Eukaryota</taxon>
        <taxon>Fungi</taxon>
        <taxon>Dikarya</taxon>
        <taxon>Ascomycota</taxon>
        <taxon>Pezizomycotina</taxon>
        <taxon>Eurotiomycetes</taxon>
        <taxon>Eurotiomycetidae</taxon>
        <taxon>Onygenales</taxon>
        <taxon>Onygenaceae</taxon>
        <taxon>Coccidioides</taxon>
    </lineage>
</organism>
<dbReference type="EMBL" id="DS268135">
    <property type="protein sequence ID" value="KMU74445.1"/>
    <property type="molecule type" value="Genomic_DNA"/>
</dbReference>
<sequence length="108" mass="11925">MHLKNLVIALAATFAASAYAARWEGSILCLRDWSENWRQDFRVSSVNLRVPGMTRNAAKHAILTALSAHVAGGQICGYFPLHKNKGFQLPLDTLRGKYLDIATDTVIV</sequence>
<dbReference type="Proteomes" id="UP000054559">
    <property type="component" value="Unassembled WGS sequence"/>
</dbReference>